<dbReference type="AlphaFoldDB" id="G5GL00"/>
<dbReference type="PATRIC" id="fig|679200.3.peg.2360"/>
<dbReference type="InterPro" id="IPR015421">
    <property type="entry name" value="PyrdxlP-dep_Trfase_major"/>
</dbReference>
<reference evidence="4 5" key="1">
    <citation type="submission" date="2011-08" db="EMBL/GenBank/DDBJ databases">
        <title>The Genome Sequence of Johnsonella ignava ATCC 51276.</title>
        <authorList>
            <consortium name="The Broad Institute Genome Sequencing Platform"/>
            <person name="Earl A."/>
            <person name="Ward D."/>
            <person name="Feldgarden M."/>
            <person name="Gevers D."/>
            <person name="Izard J."/>
            <person name="Blanton J.M."/>
            <person name="Baranova O.V."/>
            <person name="Dewhirst F.E."/>
            <person name="Young S.K."/>
            <person name="Zeng Q."/>
            <person name="Gargeya S."/>
            <person name="Fitzgerald M."/>
            <person name="Haas B."/>
            <person name="Abouelleil A."/>
            <person name="Alvarado L."/>
            <person name="Arachchi H.M."/>
            <person name="Berlin A."/>
            <person name="Brown A."/>
            <person name="Chapman S.B."/>
            <person name="Chen Z."/>
            <person name="Dunbar C."/>
            <person name="Freedman E."/>
            <person name="Gearin G."/>
            <person name="Gellesch M."/>
            <person name="Goldberg J."/>
            <person name="Griggs A."/>
            <person name="Gujja S."/>
            <person name="Heiman D."/>
            <person name="Howarth C."/>
            <person name="Larson L."/>
            <person name="Lui A."/>
            <person name="MacDonald P.J.P."/>
            <person name="Montmayeur A."/>
            <person name="Murphy C."/>
            <person name="Neiman D."/>
            <person name="Pearson M."/>
            <person name="Priest M."/>
            <person name="Roberts A."/>
            <person name="Saif S."/>
            <person name="Shea T."/>
            <person name="Shenoy N."/>
            <person name="Sisk P."/>
            <person name="Stolte C."/>
            <person name="Sykes S."/>
            <person name="Wortman J."/>
            <person name="Nusbaum C."/>
            <person name="Birren B."/>
        </authorList>
    </citation>
    <scope>NUCLEOTIDE SEQUENCE [LARGE SCALE GENOMIC DNA]</scope>
    <source>
        <strain evidence="4 5">ATCC 51276</strain>
    </source>
</reference>
<dbReference type="Gene3D" id="3.40.640.10">
    <property type="entry name" value="Type I PLP-dependent aspartate aminotransferase-like (Major domain)"/>
    <property type="match status" value="1"/>
</dbReference>
<comment type="caution">
    <text evidence="4">The sequence shown here is derived from an EMBL/GenBank/DDBJ whole genome shotgun (WGS) entry which is preliminary data.</text>
</comment>
<name>G5GL00_9FIRM</name>
<dbReference type="STRING" id="679200.HMPREF9333_02245"/>
<dbReference type="Pfam" id="PF01276">
    <property type="entry name" value="OKR_DC_1"/>
    <property type="match status" value="1"/>
</dbReference>
<organism evidence="4 5">
    <name type="scientific">Johnsonella ignava ATCC 51276</name>
    <dbReference type="NCBI Taxonomy" id="679200"/>
    <lineage>
        <taxon>Bacteria</taxon>
        <taxon>Bacillati</taxon>
        <taxon>Bacillota</taxon>
        <taxon>Clostridia</taxon>
        <taxon>Lachnospirales</taxon>
        <taxon>Lachnospiraceae</taxon>
        <taxon>Johnsonella</taxon>
    </lineage>
</organism>
<dbReference type="InterPro" id="IPR000310">
    <property type="entry name" value="Orn/Lys/Arg_deCO2ase_major_dom"/>
</dbReference>
<dbReference type="eggNOG" id="COG1982">
    <property type="taxonomic scope" value="Bacteria"/>
</dbReference>
<dbReference type="EMBL" id="ACZL01000052">
    <property type="protein sequence ID" value="EHI54603.1"/>
    <property type="molecule type" value="Genomic_DNA"/>
</dbReference>
<dbReference type="SUPFAM" id="SSF53383">
    <property type="entry name" value="PLP-dependent transferases"/>
    <property type="match status" value="1"/>
</dbReference>
<dbReference type="RefSeq" id="WP_005542283.1">
    <property type="nucleotide sequence ID" value="NZ_JH378844.1"/>
</dbReference>
<dbReference type="OrthoDB" id="9815233at2"/>
<evidence type="ECO:0000256" key="1">
    <source>
        <dbReference type="ARBA" id="ARBA00001933"/>
    </source>
</evidence>
<protein>
    <recommendedName>
        <fullName evidence="3">Orn/Lys/Arg decarboxylases family 1 pyridoxal-P attachment site domain-containing protein</fullName>
    </recommendedName>
</protein>
<evidence type="ECO:0000256" key="2">
    <source>
        <dbReference type="ARBA" id="ARBA00022898"/>
    </source>
</evidence>
<sequence>MNLDESLIYKLKKYINQGNYPFHMPGHKRNIPESIKTAMQDIYSFDLTEVDGTDELYNAKGIIKEAMEHAAEVYGSDKTYFIINGSSAGVLAAINACCTAEDYIIMAANSHISAYYAVELCRAYPVFIKPEKISPHEIYASVKTEDIVKNIEELKKRFKKTPHAVYITSPTYEGIISDISEIAQEVHKYNIPLIVDEAHGAHLNFFSRYAGSGTDSALKLGADIVIQSLHKTLPAPTQTALIHIKSSLADHERVKYYLKVFSSTSPSYILMSAIDLAVRYMDEDAKNDILSVFKWQKDFREKADKFQYLKVLNPLDIVEYEKKIYKYDITKLIIVIRDKSAVENLGINGNDIKKYLKKYHKIELEMSCEAYALALIGAGDTRKGFDRLFFCT</sequence>
<proteinExistence type="predicted"/>
<keyword evidence="2" id="KW-0663">Pyridoxal phosphate</keyword>
<dbReference type="InterPro" id="IPR052357">
    <property type="entry name" value="Orn_Lys_Arg_decarboxylase-I"/>
</dbReference>
<dbReference type="PANTHER" id="PTHR43277">
    <property type="entry name" value="ARGININE DECARBOXYLASE"/>
    <property type="match status" value="1"/>
</dbReference>
<dbReference type="InterPro" id="IPR015424">
    <property type="entry name" value="PyrdxlP-dep_Trfase"/>
</dbReference>
<dbReference type="HOGENOM" id="CLU_025925_1_1_9"/>
<gene>
    <name evidence="4" type="ORF">HMPREF9333_02245</name>
</gene>
<evidence type="ECO:0000313" key="4">
    <source>
        <dbReference type="EMBL" id="EHI54603.1"/>
    </source>
</evidence>
<comment type="cofactor">
    <cofactor evidence="1">
        <name>pyridoxal 5'-phosphate</name>
        <dbReference type="ChEBI" id="CHEBI:597326"/>
    </cofactor>
</comment>
<evidence type="ECO:0000259" key="3">
    <source>
        <dbReference type="Pfam" id="PF01276"/>
    </source>
</evidence>
<dbReference type="GO" id="GO:0003824">
    <property type="term" value="F:catalytic activity"/>
    <property type="evidence" value="ECO:0007669"/>
    <property type="project" value="InterPro"/>
</dbReference>
<dbReference type="Proteomes" id="UP000003011">
    <property type="component" value="Unassembled WGS sequence"/>
</dbReference>
<accession>G5GL00</accession>
<feature type="domain" description="Orn/Lys/Arg decarboxylases family 1 pyridoxal-P attachment site" evidence="3">
    <location>
        <begin position="9"/>
        <end position="382"/>
    </location>
</feature>
<keyword evidence="5" id="KW-1185">Reference proteome</keyword>
<evidence type="ECO:0000313" key="5">
    <source>
        <dbReference type="Proteomes" id="UP000003011"/>
    </source>
</evidence>
<dbReference type="PANTHER" id="PTHR43277:SF4">
    <property type="entry name" value="ARGININE DECARBOXYLASE"/>
    <property type="match status" value="1"/>
</dbReference>